<evidence type="ECO:0000259" key="3">
    <source>
        <dbReference type="PROSITE" id="PS51635"/>
    </source>
</evidence>
<accession>A0A7D8UZH1</accession>
<dbReference type="Proteomes" id="UP000481288">
    <property type="component" value="Unassembled WGS sequence"/>
</dbReference>
<dbReference type="Gene3D" id="3.40.1090.10">
    <property type="entry name" value="Cytosolic phospholipase A2 catalytic domain"/>
    <property type="match status" value="1"/>
</dbReference>
<dbReference type="Pfam" id="PF01734">
    <property type="entry name" value="Patatin"/>
    <property type="match status" value="1"/>
</dbReference>
<dbReference type="InterPro" id="IPR002182">
    <property type="entry name" value="NB-ARC"/>
</dbReference>
<evidence type="ECO:0000313" key="5">
    <source>
        <dbReference type="Proteomes" id="UP000481288"/>
    </source>
</evidence>
<dbReference type="InterPro" id="IPR019734">
    <property type="entry name" value="TPR_rpt"/>
</dbReference>
<sequence>MGDRPKPLALLSLDGGGIRGMSELIILDEIMHRVQRRGNLSSVPLPADYFDMICGTSTGGLIAILLGRLRLSVPAAIDKYRTLAKDVFSNKKFRLQDGIFKASNLERAIKDVVEGTLGNGRANERMFEDEGMEFKPCKTFVCAMPPAHVSNKPRLFRTWKADRNPGLDAHIWEAGRATSAAPPFFKRINIGPPGLEEEFVDGALGCNNPVFYLIEETGREFDSDRQVGCIVSIGTGKPKTSGFKKANGIQRVLPASIDLIEVLVELATSAEGDASKMDARYHNYPGVYHRLNVDRGLETVSLEEWEKLPEVKTHTMSYLEDGNISQRIDNIVDSLLGNPAQTIPLGQLGDTIPPVPQAPSLFMVPSLRVSHFVERKSPLEELALHLRPRGENHEPSVFVLHGMGGCGKSQLALEFCHQAKESCSHSVIFWIDATSPASTSQSFSSVAKEMSKNAFGPADNEANLQFVRSKLSSWPQAWLLVFDNFDDPNSFTNKSIKDYFPQSGEGSILVTSRHADTKKLGHHLEVDTMSPEEALELLLARSRAERTEPNLHEGEAIVKRLGFHALAIDQAGAYISSRSLSLCLYLEHHNARTEKVLSEVPDMWDYIKAPKDSPEAKRKLSVFTTWELSFEQISGNPSTRKAKENILTLLAFFDNNQIRQSFFEPYAKRRNNWIVLPGGNDTWDVYEFQDTLREFRTLSLLQSFEVQSSDAVCSLHPLIQDWIKFRIDKDAQREITIEAVLVLRKFLDPHAYVGFADFTFEMKQLMFSHVDAVVSNTHRILSSHGFLANLELLRGAYTFSYFLRQHGKYEAAESLIRLVVAGYTKILGERDHNTLRAMTRFAESLIDLNKLDECEPVIRKAVHLSSVILGEKHKITLESIYALGILFDRQRKHKEALEIRQKGLASHQTMFGDEDPNTLASMHSLANNMKNLGRYNDAESLLRKTLDLYKKVLGKEHPDTLLCMSHLASLLENQENHKEAEDLYQEAIPLRKKVLGREHGQTLFSMQEFAMLLAKQERYEEAEPLFQEIIAMRERVEGKDNASTLMAVRLLYTTFNKQGKTEQAKDLWQRFPGLEAYRAERRKKTTTQ</sequence>
<dbReference type="GO" id="GO:0016787">
    <property type="term" value="F:hydrolase activity"/>
    <property type="evidence" value="ECO:0007669"/>
    <property type="project" value="UniProtKB-UniRule"/>
</dbReference>
<feature type="short sequence motif" description="DGA/G" evidence="2">
    <location>
        <begin position="201"/>
        <end position="203"/>
    </location>
</feature>
<evidence type="ECO:0000256" key="1">
    <source>
        <dbReference type="ARBA" id="ARBA00023098"/>
    </source>
</evidence>
<evidence type="ECO:0000256" key="2">
    <source>
        <dbReference type="PROSITE-ProRule" id="PRU01161"/>
    </source>
</evidence>
<protein>
    <submittedName>
        <fullName evidence="4">Kinesin light chain 1</fullName>
    </submittedName>
</protein>
<dbReference type="SUPFAM" id="SSF52151">
    <property type="entry name" value="FabD/lysophospholipase-like"/>
    <property type="match status" value="1"/>
</dbReference>
<keyword evidence="2" id="KW-0378">Hydrolase</keyword>
<dbReference type="GO" id="GO:0043531">
    <property type="term" value="F:ADP binding"/>
    <property type="evidence" value="ECO:0007669"/>
    <property type="project" value="InterPro"/>
</dbReference>
<keyword evidence="2" id="KW-0442">Lipid degradation</keyword>
<evidence type="ECO:0000313" key="4">
    <source>
        <dbReference type="EMBL" id="TVY54997.1"/>
    </source>
</evidence>
<keyword evidence="1 2" id="KW-0443">Lipid metabolism</keyword>
<dbReference type="SUPFAM" id="SSF52540">
    <property type="entry name" value="P-loop containing nucleoside triphosphate hydrolases"/>
    <property type="match status" value="1"/>
</dbReference>
<dbReference type="SUPFAM" id="SSF48452">
    <property type="entry name" value="TPR-like"/>
    <property type="match status" value="2"/>
</dbReference>
<feature type="short sequence motif" description="GXSXG" evidence="2">
    <location>
        <begin position="55"/>
        <end position="59"/>
    </location>
</feature>
<dbReference type="EMBL" id="QGMG01000285">
    <property type="protein sequence ID" value="TVY54997.1"/>
    <property type="molecule type" value="Genomic_DNA"/>
</dbReference>
<feature type="active site" description="Nucleophile" evidence="2">
    <location>
        <position position="57"/>
    </location>
</feature>
<dbReference type="Gene3D" id="1.25.40.10">
    <property type="entry name" value="Tetratricopeptide repeat domain"/>
    <property type="match status" value="2"/>
</dbReference>
<dbReference type="InterPro" id="IPR002641">
    <property type="entry name" value="PNPLA_dom"/>
</dbReference>
<dbReference type="AlphaFoldDB" id="A0A7D8UZH1"/>
<dbReference type="PROSITE" id="PS51635">
    <property type="entry name" value="PNPLA"/>
    <property type="match status" value="1"/>
</dbReference>
<dbReference type="InterPro" id="IPR053137">
    <property type="entry name" value="NLR-like"/>
</dbReference>
<name>A0A7D8UZH1_9HELO</name>
<dbReference type="InterPro" id="IPR027417">
    <property type="entry name" value="P-loop_NTPase"/>
</dbReference>
<dbReference type="Pfam" id="PF00931">
    <property type="entry name" value="NB-ARC"/>
    <property type="match status" value="1"/>
</dbReference>
<dbReference type="CDD" id="cd07216">
    <property type="entry name" value="Pat17_PNPLA8_PNPLA9_like3"/>
    <property type="match status" value="1"/>
</dbReference>
<keyword evidence="5" id="KW-1185">Reference proteome</keyword>
<dbReference type="OrthoDB" id="626167at2759"/>
<feature type="active site" description="Proton acceptor" evidence="2">
    <location>
        <position position="201"/>
    </location>
</feature>
<dbReference type="Pfam" id="PF13424">
    <property type="entry name" value="TPR_12"/>
    <property type="match status" value="2"/>
</dbReference>
<dbReference type="GO" id="GO:0046486">
    <property type="term" value="P:glycerolipid metabolic process"/>
    <property type="evidence" value="ECO:0007669"/>
    <property type="project" value="UniProtKB-ARBA"/>
</dbReference>
<dbReference type="InterPro" id="IPR016035">
    <property type="entry name" value="Acyl_Trfase/lysoPLipase"/>
</dbReference>
<dbReference type="SMART" id="SM00028">
    <property type="entry name" value="TPR"/>
    <property type="match status" value="5"/>
</dbReference>
<dbReference type="PANTHER" id="PTHR46082:SF6">
    <property type="entry name" value="AAA+ ATPASE DOMAIN-CONTAINING PROTEIN-RELATED"/>
    <property type="match status" value="1"/>
</dbReference>
<feature type="short sequence motif" description="GXGXXG" evidence="2">
    <location>
        <begin position="15"/>
        <end position="20"/>
    </location>
</feature>
<dbReference type="Gene3D" id="3.40.50.300">
    <property type="entry name" value="P-loop containing nucleotide triphosphate hydrolases"/>
    <property type="match status" value="1"/>
</dbReference>
<gene>
    <name evidence="4" type="primary">Klc1</name>
    <name evidence="4" type="ORF">LCER1_G004785</name>
</gene>
<dbReference type="InterPro" id="IPR011990">
    <property type="entry name" value="TPR-like_helical_dom_sf"/>
</dbReference>
<feature type="domain" description="PNPLA" evidence="3">
    <location>
        <begin position="11"/>
        <end position="214"/>
    </location>
</feature>
<comment type="caution">
    <text evidence="4">The sequence shown here is derived from an EMBL/GenBank/DDBJ whole genome shotgun (WGS) entry which is preliminary data.</text>
</comment>
<proteinExistence type="predicted"/>
<organism evidence="4 5">
    <name type="scientific">Lachnellula cervina</name>
    <dbReference type="NCBI Taxonomy" id="1316786"/>
    <lineage>
        <taxon>Eukaryota</taxon>
        <taxon>Fungi</taxon>
        <taxon>Dikarya</taxon>
        <taxon>Ascomycota</taxon>
        <taxon>Pezizomycotina</taxon>
        <taxon>Leotiomycetes</taxon>
        <taxon>Helotiales</taxon>
        <taxon>Lachnaceae</taxon>
        <taxon>Lachnellula</taxon>
    </lineage>
</organism>
<dbReference type="GO" id="GO:0016042">
    <property type="term" value="P:lipid catabolic process"/>
    <property type="evidence" value="ECO:0007669"/>
    <property type="project" value="UniProtKB-UniRule"/>
</dbReference>
<dbReference type="PANTHER" id="PTHR46082">
    <property type="entry name" value="ATP/GTP-BINDING PROTEIN-RELATED"/>
    <property type="match status" value="1"/>
</dbReference>
<reference evidence="4 5" key="1">
    <citation type="submission" date="2018-05" db="EMBL/GenBank/DDBJ databases">
        <title>Whole genome sequencing for identification of molecular markers to develop diagnostic detection tools for the regulated plant pathogen Lachnellula willkommii.</title>
        <authorList>
            <person name="Giroux E."/>
            <person name="Bilodeau G."/>
        </authorList>
    </citation>
    <scope>NUCLEOTIDE SEQUENCE [LARGE SCALE GENOMIC DNA]</scope>
    <source>
        <strain evidence="4 5">CBS 625.97</strain>
    </source>
</reference>